<name>A0AAW9DJV5_ACIAO</name>
<comment type="similarity">
    <text evidence="1">Belongs to the initiator RepB protein family.</text>
</comment>
<protein>
    <submittedName>
        <fullName evidence="3">Replication initiation protein</fullName>
    </submittedName>
</protein>
<keyword evidence="4" id="KW-1185">Reference proteome</keyword>
<dbReference type="GO" id="GO:0006270">
    <property type="term" value="P:DNA replication initiation"/>
    <property type="evidence" value="ECO:0007669"/>
    <property type="project" value="InterPro"/>
</dbReference>
<dbReference type="AlphaFoldDB" id="A0AAW9DJV5"/>
<feature type="domain" description="Initiator Rep protein WH1" evidence="2">
    <location>
        <begin position="37"/>
        <end position="169"/>
    </location>
</feature>
<sequence length="356" mass="39962">MTRVPTIQAITDRSARSNDLVGAGEVLDMQFDTTRKGLSLRAAKLLHLLIKEAGSKAVDDVEHRVPVAALNTSMHLTLDEFISTVKELMFVQLGLRALNERTGLPELYFDPLIHSVSRTDSEEDSAMVGYRLSNTLRRVMKDSVHWAILSRQAVMAFESRYALRLYELVSLRINLTRSTEKFSIDSLREKLGVPAGKLMKWDAFNRKALGPAIAEVNQLSGFTVSALPYKSGRSVAGVTLTWGIAPTPERVKVQRELESSRVGRAVRRDQGSDKVVDLLSMPPQNGETSYFPRQGSIIYSKWAEVARNSLPQQDRPDVDLVAERFRDFCSRKAILLSSSKIETIFTSFCKSWRPED</sequence>
<dbReference type="InterPro" id="IPR036388">
    <property type="entry name" value="WH-like_DNA-bd_sf"/>
</dbReference>
<evidence type="ECO:0000256" key="1">
    <source>
        <dbReference type="ARBA" id="ARBA00038283"/>
    </source>
</evidence>
<dbReference type="InterPro" id="IPR036390">
    <property type="entry name" value="WH_DNA-bd_sf"/>
</dbReference>
<evidence type="ECO:0000313" key="4">
    <source>
        <dbReference type="Proteomes" id="UP001279553"/>
    </source>
</evidence>
<comment type="caution">
    <text evidence="3">The sequence shown here is derived from an EMBL/GenBank/DDBJ whole genome shotgun (WGS) entry which is preliminary data.</text>
</comment>
<reference evidence="3 4" key="1">
    <citation type="submission" date="2023-11" db="EMBL/GenBank/DDBJ databases">
        <title>MicrobeMod: A computational toolkit for identifying prokaryotic methylation and restriction-modification with nanopore sequencing.</title>
        <authorList>
            <person name="Crits-Christoph A."/>
            <person name="Kang S.C."/>
            <person name="Lee H."/>
            <person name="Ostrov N."/>
        </authorList>
    </citation>
    <scope>NUCLEOTIDE SEQUENCE [LARGE SCALE GENOMIC DNA]</scope>
    <source>
        <strain evidence="3 4">DSMZ 700</strain>
    </source>
</reference>
<proteinExistence type="inferred from homology"/>
<dbReference type="Proteomes" id="UP001279553">
    <property type="component" value="Unassembled WGS sequence"/>
</dbReference>
<dbReference type="GO" id="GO:0003887">
    <property type="term" value="F:DNA-directed DNA polymerase activity"/>
    <property type="evidence" value="ECO:0007669"/>
    <property type="project" value="InterPro"/>
</dbReference>
<organism evidence="3 4">
    <name type="scientific">Acidiphilium acidophilum</name>
    <name type="common">Thiobacillus acidophilus</name>
    <dbReference type="NCBI Taxonomy" id="76588"/>
    <lineage>
        <taxon>Bacteria</taxon>
        <taxon>Pseudomonadati</taxon>
        <taxon>Pseudomonadota</taxon>
        <taxon>Alphaproteobacteria</taxon>
        <taxon>Acetobacterales</taxon>
        <taxon>Acidocellaceae</taxon>
        <taxon>Acidiphilium</taxon>
    </lineage>
</organism>
<dbReference type="SUPFAM" id="SSF46785">
    <property type="entry name" value="Winged helix' DNA-binding domain"/>
    <property type="match status" value="1"/>
</dbReference>
<evidence type="ECO:0000313" key="3">
    <source>
        <dbReference type="EMBL" id="MDX5929309.1"/>
    </source>
</evidence>
<dbReference type="EMBL" id="JAWXYB010000001">
    <property type="protein sequence ID" value="MDX5929309.1"/>
    <property type="molecule type" value="Genomic_DNA"/>
</dbReference>
<dbReference type="RefSeq" id="WP_319612415.1">
    <property type="nucleotide sequence ID" value="NZ_JAWXYB010000001.1"/>
</dbReference>
<accession>A0AAW9DJV5</accession>
<dbReference type="Pfam" id="PF21205">
    <property type="entry name" value="Rep3_C"/>
    <property type="match status" value="1"/>
</dbReference>
<dbReference type="Gene3D" id="1.10.10.10">
    <property type="entry name" value="Winged helix-like DNA-binding domain superfamily/Winged helix DNA-binding domain"/>
    <property type="match status" value="1"/>
</dbReference>
<dbReference type="Pfam" id="PF01051">
    <property type="entry name" value="Rep3_N"/>
    <property type="match status" value="1"/>
</dbReference>
<evidence type="ECO:0000259" key="2">
    <source>
        <dbReference type="Pfam" id="PF01051"/>
    </source>
</evidence>
<gene>
    <name evidence="3" type="ORF">SIL87_00820</name>
</gene>
<dbReference type="InterPro" id="IPR000525">
    <property type="entry name" value="Initiator_Rep_WH1"/>
</dbReference>